<evidence type="ECO:0000313" key="3">
    <source>
        <dbReference type="WBParaSite" id="PTRK_0000122900.1"/>
    </source>
</evidence>
<evidence type="ECO:0000313" key="2">
    <source>
        <dbReference type="Proteomes" id="UP000038045"/>
    </source>
</evidence>
<dbReference type="AlphaFoldDB" id="A0A0N4Z2V7"/>
<proteinExistence type="predicted"/>
<protein>
    <submittedName>
        <fullName evidence="3">LigA</fullName>
    </submittedName>
</protein>
<feature type="compositionally biased region" description="Basic residues" evidence="1">
    <location>
        <begin position="141"/>
        <end position="171"/>
    </location>
</feature>
<sequence length="208" mass="22461">MDSTGVRSRHESQAHQGDAARRRHPQSRQGARDRSAAGRTLPHRHGGRAESARAGRDGEHLRRQRHAEGAPCGPGLGRGRPGRRLRPVGGRPGWGAGHLLGALGRAGQGLRPGHAKGRAAAGGDRFARPPRLVHLGPGRGLARRPLRGGRGPARRRAGLPAARRRRPRLRPRVPAGRVGQDLRRDGRRRKGRRQPSRPGLRQTQGGAD</sequence>
<dbReference type="WBParaSite" id="PTRK_0000122900.1">
    <property type="protein sequence ID" value="PTRK_0000122900.1"/>
    <property type="gene ID" value="PTRK_0000122900"/>
</dbReference>
<name>A0A0N4Z2V7_PARTI</name>
<evidence type="ECO:0000256" key="1">
    <source>
        <dbReference type="SAM" id="MobiDB-lite"/>
    </source>
</evidence>
<feature type="region of interest" description="Disordered" evidence="1">
    <location>
        <begin position="1"/>
        <end position="208"/>
    </location>
</feature>
<feature type="compositionally biased region" description="Low complexity" evidence="1">
    <location>
        <begin position="99"/>
        <end position="124"/>
    </location>
</feature>
<reference evidence="3" key="1">
    <citation type="submission" date="2017-02" db="UniProtKB">
        <authorList>
            <consortium name="WormBaseParasite"/>
        </authorList>
    </citation>
    <scope>IDENTIFICATION</scope>
</reference>
<feature type="compositionally biased region" description="Basic and acidic residues" evidence="1">
    <location>
        <begin position="47"/>
        <end position="61"/>
    </location>
</feature>
<organism evidence="2 3">
    <name type="scientific">Parastrongyloides trichosuri</name>
    <name type="common">Possum-specific nematode worm</name>
    <dbReference type="NCBI Taxonomy" id="131310"/>
    <lineage>
        <taxon>Eukaryota</taxon>
        <taxon>Metazoa</taxon>
        <taxon>Ecdysozoa</taxon>
        <taxon>Nematoda</taxon>
        <taxon>Chromadorea</taxon>
        <taxon>Rhabditida</taxon>
        <taxon>Tylenchina</taxon>
        <taxon>Panagrolaimomorpha</taxon>
        <taxon>Strongyloidoidea</taxon>
        <taxon>Strongyloididae</taxon>
        <taxon>Parastrongyloides</taxon>
    </lineage>
</organism>
<dbReference type="Proteomes" id="UP000038045">
    <property type="component" value="Unplaced"/>
</dbReference>
<keyword evidence="2" id="KW-1185">Reference proteome</keyword>
<accession>A0A0N4Z2V7</accession>
<feature type="compositionally biased region" description="Basic residues" evidence="1">
    <location>
        <begin position="185"/>
        <end position="195"/>
    </location>
</feature>